<dbReference type="Proteomes" id="UP001180020">
    <property type="component" value="Unassembled WGS sequence"/>
</dbReference>
<gene>
    <name evidence="10" type="primary">VIT1.1</name>
    <name evidence="10" type="ORF">QJS10_CPB12g01389</name>
</gene>
<accession>A0AAV9DLA4</accession>
<dbReference type="AlphaFoldDB" id="A0AAV9DLA4"/>
<reference evidence="10" key="1">
    <citation type="journal article" date="2023" name="Nat. Commun.">
        <title>Diploid and tetraploid genomes of Acorus and the evolution of monocots.</title>
        <authorList>
            <person name="Ma L."/>
            <person name="Liu K.W."/>
            <person name="Li Z."/>
            <person name="Hsiao Y.Y."/>
            <person name="Qi Y."/>
            <person name="Fu T."/>
            <person name="Tang G.D."/>
            <person name="Zhang D."/>
            <person name="Sun W.H."/>
            <person name="Liu D.K."/>
            <person name="Li Y."/>
            <person name="Chen G.Z."/>
            <person name="Liu X.D."/>
            <person name="Liao X.Y."/>
            <person name="Jiang Y.T."/>
            <person name="Yu X."/>
            <person name="Hao Y."/>
            <person name="Huang J."/>
            <person name="Zhao X.W."/>
            <person name="Ke S."/>
            <person name="Chen Y.Y."/>
            <person name="Wu W.L."/>
            <person name="Hsu J.L."/>
            <person name="Lin Y.F."/>
            <person name="Huang M.D."/>
            <person name="Li C.Y."/>
            <person name="Huang L."/>
            <person name="Wang Z.W."/>
            <person name="Zhao X."/>
            <person name="Zhong W.Y."/>
            <person name="Peng D.H."/>
            <person name="Ahmad S."/>
            <person name="Lan S."/>
            <person name="Zhang J.S."/>
            <person name="Tsai W.C."/>
            <person name="Van de Peer Y."/>
            <person name="Liu Z.J."/>
        </authorList>
    </citation>
    <scope>NUCLEOTIDE SEQUENCE</scope>
    <source>
        <strain evidence="10">CP</strain>
    </source>
</reference>
<feature type="transmembrane region" description="Helical" evidence="9">
    <location>
        <begin position="146"/>
        <end position="165"/>
    </location>
</feature>
<comment type="caution">
    <text evidence="10">The sequence shown here is derived from an EMBL/GenBank/DDBJ whole genome shotgun (WGS) entry which is preliminary data.</text>
</comment>
<dbReference type="GO" id="GO:0030026">
    <property type="term" value="P:intracellular manganese ion homeostasis"/>
    <property type="evidence" value="ECO:0007669"/>
    <property type="project" value="InterPro"/>
</dbReference>
<comment type="similarity">
    <text evidence="2 9">Belongs to the CCC1 family.</text>
</comment>
<dbReference type="EMBL" id="JAUJYO010000012">
    <property type="protein sequence ID" value="KAK1301724.1"/>
    <property type="molecule type" value="Genomic_DNA"/>
</dbReference>
<keyword evidence="5 9" id="KW-0812">Transmembrane</keyword>
<keyword evidence="6 9" id="KW-1133">Transmembrane helix</keyword>
<evidence type="ECO:0000256" key="8">
    <source>
        <dbReference type="ARBA" id="ARBA00044464"/>
    </source>
</evidence>
<feature type="transmembrane region" description="Helical" evidence="9">
    <location>
        <begin position="89"/>
        <end position="110"/>
    </location>
</feature>
<organism evidence="10 11">
    <name type="scientific">Acorus calamus</name>
    <name type="common">Sweet flag</name>
    <dbReference type="NCBI Taxonomy" id="4465"/>
    <lineage>
        <taxon>Eukaryota</taxon>
        <taxon>Viridiplantae</taxon>
        <taxon>Streptophyta</taxon>
        <taxon>Embryophyta</taxon>
        <taxon>Tracheophyta</taxon>
        <taxon>Spermatophyta</taxon>
        <taxon>Magnoliopsida</taxon>
        <taxon>Liliopsida</taxon>
        <taxon>Acoraceae</taxon>
        <taxon>Acorus</taxon>
    </lineage>
</organism>
<evidence type="ECO:0000256" key="2">
    <source>
        <dbReference type="ARBA" id="ARBA00007049"/>
    </source>
</evidence>
<dbReference type="InterPro" id="IPR008217">
    <property type="entry name" value="Ccc1_fam"/>
</dbReference>
<evidence type="ECO:0000256" key="5">
    <source>
        <dbReference type="ARBA" id="ARBA00022692"/>
    </source>
</evidence>
<feature type="transmembrane region" description="Helical" evidence="9">
    <location>
        <begin position="116"/>
        <end position="134"/>
    </location>
</feature>
<keyword evidence="3" id="KW-0410">Iron transport</keyword>
<protein>
    <recommendedName>
        <fullName evidence="9">Vacuolar iron transporter</fullName>
    </recommendedName>
</protein>
<dbReference type="GO" id="GO:0140315">
    <property type="term" value="F:iron ion sequestering activity"/>
    <property type="evidence" value="ECO:0007669"/>
    <property type="project" value="UniProtKB-UniRule"/>
</dbReference>
<name>A0AAV9DLA4_ACOCL</name>
<sequence>MGLGGYLAAKSEADHYMREMKREEEEIINVPDTEAAEVAEILAEYGLEPHEYGPVVEALRKRPQAWLEFMMRFELGLEKPEPRRALESAATIAIAYVLGGFVPLSPYFFIPVASNAVVVSVAVTLVALLFFGYVKGRLTGNRPFLSALQTTLIGAIASAAAFGLAKAVKSL</sequence>
<dbReference type="GO" id="GO:0005384">
    <property type="term" value="F:manganese ion transmembrane transporter activity"/>
    <property type="evidence" value="ECO:0007669"/>
    <property type="project" value="InterPro"/>
</dbReference>
<comment type="catalytic activity">
    <reaction evidence="8">
        <text>Fe(2+)(in) = Fe(2+)(out)</text>
        <dbReference type="Rhea" id="RHEA:28486"/>
        <dbReference type="ChEBI" id="CHEBI:29033"/>
    </reaction>
    <physiologicalReaction direction="left-to-right" evidence="8">
        <dbReference type="Rhea" id="RHEA:28487"/>
    </physiologicalReaction>
</comment>
<evidence type="ECO:0000256" key="6">
    <source>
        <dbReference type="ARBA" id="ARBA00022989"/>
    </source>
</evidence>
<evidence type="ECO:0000256" key="3">
    <source>
        <dbReference type="ARBA" id="ARBA00022496"/>
    </source>
</evidence>
<keyword evidence="9" id="KW-0813">Transport</keyword>
<proteinExistence type="inferred from homology"/>
<evidence type="ECO:0000313" key="11">
    <source>
        <dbReference type="Proteomes" id="UP001180020"/>
    </source>
</evidence>
<dbReference type="GO" id="GO:0005381">
    <property type="term" value="F:iron ion transmembrane transporter activity"/>
    <property type="evidence" value="ECO:0007669"/>
    <property type="project" value="UniProtKB-UniRule"/>
</dbReference>
<keyword evidence="4 9" id="KW-0926">Vacuole</keyword>
<dbReference type="PANTHER" id="PTHR31851">
    <property type="entry name" value="FE(2+)/MN(2+) TRANSPORTER PCL1"/>
    <property type="match status" value="1"/>
</dbReference>
<evidence type="ECO:0000313" key="10">
    <source>
        <dbReference type="EMBL" id="KAK1301724.1"/>
    </source>
</evidence>
<keyword evidence="7 9" id="KW-0472">Membrane</keyword>
<evidence type="ECO:0000256" key="4">
    <source>
        <dbReference type="ARBA" id="ARBA00022554"/>
    </source>
</evidence>
<evidence type="ECO:0000256" key="9">
    <source>
        <dbReference type="RuleBase" id="RU369115"/>
    </source>
</evidence>
<comment type="caution">
    <text evidence="9">Lacks conserved residue(s) required for the propagation of feature annotation.</text>
</comment>
<comment type="subcellular location">
    <subcellularLocation>
        <location evidence="1 9">Vacuole membrane</location>
        <topology evidence="1 9">Multi-pass membrane protein</topology>
    </subcellularLocation>
</comment>
<evidence type="ECO:0000256" key="1">
    <source>
        <dbReference type="ARBA" id="ARBA00004128"/>
    </source>
</evidence>
<reference evidence="10" key="2">
    <citation type="submission" date="2023-06" db="EMBL/GenBank/DDBJ databases">
        <authorList>
            <person name="Ma L."/>
            <person name="Liu K.-W."/>
            <person name="Li Z."/>
            <person name="Hsiao Y.-Y."/>
            <person name="Qi Y."/>
            <person name="Fu T."/>
            <person name="Tang G."/>
            <person name="Zhang D."/>
            <person name="Sun W.-H."/>
            <person name="Liu D.-K."/>
            <person name="Li Y."/>
            <person name="Chen G.-Z."/>
            <person name="Liu X.-D."/>
            <person name="Liao X.-Y."/>
            <person name="Jiang Y.-T."/>
            <person name="Yu X."/>
            <person name="Hao Y."/>
            <person name="Huang J."/>
            <person name="Zhao X.-W."/>
            <person name="Ke S."/>
            <person name="Chen Y.-Y."/>
            <person name="Wu W.-L."/>
            <person name="Hsu J.-L."/>
            <person name="Lin Y.-F."/>
            <person name="Huang M.-D."/>
            <person name="Li C.-Y."/>
            <person name="Huang L."/>
            <person name="Wang Z.-W."/>
            <person name="Zhao X."/>
            <person name="Zhong W.-Y."/>
            <person name="Peng D.-H."/>
            <person name="Ahmad S."/>
            <person name="Lan S."/>
            <person name="Zhang J.-S."/>
            <person name="Tsai W.-C."/>
            <person name="Van De Peer Y."/>
            <person name="Liu Z.-J."/>
        </authorList>
    </citation>
    <scope>NUCLEOTIDE SEQUENCE</scope>
    <source>
        <strain evidence="10">CP</strain>
        <tissue evidence="10">Leaves</tissue>
    </source>
</reference>
<evidence type="ECO:0000256" key="7">
    <source>
        <dbReference type="ARBA" id="ARBA00023136"/>
    </source>
</evidence>
<dbReference type="GO" id="GO:0005774">
    <property type="term" value="C:vacuolar membrane"/>
    <property type="evidence" value="ECO:0007669"/>
    <property type="project" value="UniProtKB-SubCell"/>
</dbReference>
<comment type="function">
    <text evidence="9">Vacuolar Fe(2+) uptake transporter.</text>
</comment>
<keyword evidence="3" id="KW-0408">Iron</keyword>
<dbReference type="Pfam" id="PF01988">
    <property type="entry name" value="VIT1"/>
    <property type="match status" value="1"/>
</dbReference>
<keyword evidence="11" id="KW-1185">Reference proteome</keyword>
<keyword evidence="9" id="KW-0406">Ion transport</keyword>